<dbReference type="EMBL" id="JEMB01002873">
    <property type="protein sequence ID" value="KYF77620.1"/>
    <property type="molecule type" value="Genomic_DNA"/>
</dbReference>
<evidence type="ECO:0000313" key="2">
    <source>
        <dbReference type="Proteomes" id="UP000075635"/>
    </source>
</evidence>
<dbReference type="InterPro" id="IPR008727">
    <property type="entry name" value="PAAR_motif"/>
</dbReference>
<dbReference type="CDD" id="cd14740">
    <property type="entry name" value="PAAR_4"/>
    <property type="match status" value="1"/>
</dbReference>
<accession>A0A150RBM3</accession>
<comment type="caution">
    <text evidence="1">The sequence shown here is derived from an EMBL/GenBank/DDBJ whole genome shotgun (WGS) entry which is preliminary data.</text>
</comment>
<dbReference type="AlphaFoldDB" id="A0A150RBM3"/>
<reference evidence="1 2" key="1">
    <citation type="submission" date="2014-02" db="EMBL/GenBank/DDBJ databases">
        <title>The small core and large imbalanced accessory genome model reveals a collaborative survival strategy of Sorangium cellulosum strains in nature.</title>
        <authorList>
            <person name="Han K."/>
            <person name="Peng R."/>
            <person name="Blom J."/>
            <person name="Li Y.-Z."/>
        </authorList>
    </citation>
    <scope>NUCLEOTIDE SEQUENCE [LARGE SCALE GENOMIC DNA]</scope>
    <source>
        <strain evidence="1 2">So0011-07</strain>
    </source>
</reference>
<proteinExistence type="predicted"/>
<name>A0A150RBM3_SORCE</name>
<dbReference type="Pfam" id="PF05488">
    <property type="entry name" value="PAAR_motif"/>
    <property type="match status" value="1"/>
</dbReference>
<dbReference type="Proteomes" id="UP000075635">
    <property type="component" value="Unassembled WGS sequence"/>
</dbReference>
<dbReference type="Gene3D" id="2.60.200.60">
    <property type="match status" value="1"/>
</dbReference>
<gene>
    <name evidence="1" type="ORF">BE17_42680</name>
</gene>
<evidence type="ECO:0000313" key="1">
    <source>
        <dbReference type="EMBL" id="KYF77620.1"/>
    </source>
</evidence>
<protein>
    <recommendedName>
        <fullName evidence="3">PAAR motif protein</fullName>
    </recommendedName>
</protein>
<sequence>MRSRSPSPGKPAAKQGDRIIGIDTHVVMIPSPGGPVPTPTPLPFSGALSGGLSADVLVEGKPAAIQGSTATNAPAHVPAGGTFQRPPSNQARIQAGSKTVLINDKPAAHLGDAALTCNDPADAPNGSVFASGTVLVGD</sequence>
<organism evidence="1 2">
    <name type="scientific">Sorangium cellulosum</name>
    <name type="common">Polyangium cellulosum</name>
    <dbReference type="NCBI Taxonomy" id="56"/>
    <lineage>
        <taxon>Bacteria</taxon>
        <taxon>Pseudomonadati</taxon>
        <taxon>Myxococcota</taxon>
        <taxon>Polyangia</taxon>
        <taxon>Polyangiales</taxon>
        <taxon>Polyangiaceae</taxon>
        <taxon>Sorangium</taxon>
    </lineage>
</organism>
<evidence type="ECO:0008006" key="3">
    <source>
        <dbReference type="Google" id="ProtNLM"/>
    </source>
</evidence>